<sequence>MSELLEYLVENEPSFRRARLPALYSDFRSQRTLNPDGYAANISAWKRGLGSAALAGRAPSQSAPRNHFTLELDDHGAALLAALESKQFGRPLALGTVFRDAIASGDLMPLQTFLAARESIYYKSWGSVPWSVVAWGLRQAGLDRGVTGLLGIDGSWGGEDRIPKGRFVVLQNLEAAAKAFSDAVADRASLSSPFERTFSKAHFRRTFEGSFLPSPAAAADKERQQRLSETDLDVLVRFLSRDKGILATDGHTIKIRTSTADDNATITEEDSAIASLKELAEDLTRQTEALTRRVDDLQVAAQDAVRRKNRVAGLAALKSRKIAEAALAQRHATLRQLDEVAARLQQAADNVQMVRTMQASTAALRGLNAAVGGAGRVDEVLDALREQMAEVDEVGGLIADVGQGTAAGAAVDEVELDDELEAMLAEERGKEEAARRAETEASGAEEARRALAELERLGPVPVGLPGEDKKEKEKEKRPPTPATAAAEELGGLSIA</sequence>
<organism evidence="3 4">
    <name type="scientific">Diatrype stigma</name>
    <dbReference type="NCBI Taxonomy" id="117547"/>
    <lineage>
        <taxon>Eukaryota</taxon>
        <taxon>Fungi</taxon>
        <taxon>Dikarya</taxon>
        <taxon>Ascomycota</taxon>
        <taxon>Pezizomycotina</taxon>
        <taxon>Sordariomycetes</taxon>
        <taxon>Xylariomycetidae</taxon>
        <taxon>Xylariales</taxon>
        <taxon>Diatrypaceae</taxon>
        <taxon>Diatrype</taxon>
    </lineage>
</organism>
<comment type="caution">
    <text evidence="3">The sequence shown here is derived from an EMBL/GenBank/DDBJ whole genome shotgun (WGS) entry which is preliminary data.</text>
</comment>
<keyword evidence="1" id="KW-0175">Coiled coil</keyword>
<reference evidence="3 4" key="1">
    <citation type="submission" date="2024-02" db="EMBL/GenBank/DDBJ databases">
        <title>De novo assembly and annotation of 12 fungi associated with fruit tree decline syndrome in Ontario, Canada.</title>
        <authorList>
            <person name="Sulman M."/>
            <person name="Ellouze W."/>
            <person name="Ilyukhin E."/>
        </authorList>
    </citation>
    <scope>NUCLEOTIDE SEQUENCE [LARGE SCALE GENOMIC DNA]</scope>
    <source>
        <strain evidence="3 4">M11/M66-122</strain>
    </source>
</reference>
<feature type="compositionally biased region" description="Basic and acidic residues" evidence="2">
    <location>
        <begin position="427"/>
        <end position="456"/>
    </location>
</feature>
<feature type="coiled-coil region" evidence="1">
    <location>
        <begin position="266"/>
        <end position="300"/>
    </location>
</feature>
<evidence type="ECO:0008006" key="5">
    <source>
        <dbReference type="Google" id="ProtNLM"/>
    </source>
</evidence>
<dbReference type="GO" id="GO:0000815">
    <property type="term" value="C:ESCRT III complex"/>
    <property type="evidence" value="ECO:0007669"/>
    <property type="project" value="TreeGrafter"/>
</dbReference>
<dbReference type="GO" id="GO:0006900">
    <property type="term" value="P:vesicle budding from membrane"/>
    <property type="evidence" value="ECO:0007669"/>
    <property type="project" value="TreeGrafter"/>
</dbReference>
<dbReference type="EMBL" id="JAKJXP020000078">
    <property type="protein sequence ID" value="KAK7749131.1"/>
    <property type="molecule type" value="Genomic_DNA"/>
</dbReference>
<keyword evidence="4" id="KW-1185">Reference proteome</keyword>
<protein>
    <recommendedName>
        <fullName evidence="5">Charged multivesicular body protein 7</fullName>
    </recommendedName>
</protein>
<proteinExistence type="predicted"/>
<dbReference type="Proteomes" id="UP001320420">
    <property type="component" value="Unassembled WGS sequence"/>
</dbReference>
<gene>
    <name evidence="3" type="ORF">SLS62_008418</name>
</gene>
<dbReference type="GO" id="GO:0005771">
    <property type="term" value="C:multivesicular body"/>
    <property type="evidence" value="ECO:0007669"/>
    <property type="project" value="TreeGrafter"/>
</dbReference>
<dbReference type="GO" id="GO:0032511">
    <property type="term" value="P:late endosome to vacuole transport via multivesicular body sorting pathway"/>
    <property type="evidence" value="ECO:0007669"/>
    <property type="project" value="TreeGrafter"/>
</dbReference>
<evidence type="ECO:0000313" key="4">
    <source>
        <dbReference type="Proteomes" id="UP001320420"/>
    </source>
</evidence>
<feature type="compositionally biased region" description="Low complexity" evidence="2">
    <location>
        <begin position="482"/>
        <end position="495"/>
    </location>
</feature>
<evidence type="ECO:0000313" key="3">
    <source>
        <dbReference type="EMBL" id="KAK7749131.1"/>
    </source>
</evidence>
<feature type="region of interest" description="Disordered" evidence="2">
    <location>
        <begin position="427"/>
        <end position="495"/>
    </location>
</feature>
<feature type="compositionally biased region" description="Basic and acidic residues" evidence="2">
    <location>
        <begin position="466"/>
        <end position="478"/>
    </location>
</feature>
<evidence type="ECO:0000256" key="2">
    <source>
        <dbReference type="SAM" id="MobiDB-lite"/>
    </source>
</evidence>
<dbReference type="GO" id="GO:0009898">
    <property type="term" value="C:cytoplasmic side of plasma membrane"/>
    <property type="evidence" value="ECO:0007669"/>
    <property type="project" value="TreeGrafter"/>
</dbReference>
<dbReference type="Gene3D" id="6.10.140.1230">
    <property type="match status" value="1"/>
</dbReference>
<accession>A0AAN9ULD1</accession>
<dbReference type="InterPro" id="IPR005024">
    <property type="entry name" value="Snf7_fam"/>
</dbReference>
<dbReference type="PANTHER" id="PTHR22761">
    <property type="entry name" value="CHARGED MULTIVESICULAR BODY PROTEIN"/>
    <property type="match status" value="1"/>
</dbReference>
<dbReference type="PANTHER" id="PTHR22761:SF18">
    <property type="entry name" value="SORTING PROTEIN SNF7 FAMILY PROTEIN, PUTATIVE (AFU_ORTHOLOGUE AFUA_2G16692)-RELATED"/>
    <property type="match status" value="1"/>
</dbReference>
<dbReference type="AlphaFoldDB" id="A0AAN9ULD1"/>
<dbReference type="Pfam" id="PF03357">
    <property type="entry name" value="Snf7"/>
    <property type="match status" value="1"/>
</dbReference>
<name>A0AAN9ULD1_9PEZI</name>
<evidence type="ECO:0000256" key="1">
    <source>
        <dbReference type="SAM" id="Coils"/>
    </source>
</evidence>